<sequence length="88" mass="10306">MNRLYSGNLNAFKAACNRLYQLDFAVISQEFQDHTSRQECMKLRVEDRAGNIFALETFAHYDEDVLYNTATDYLNGFANQLDTWRITQ</sequence>
<evidence type="ECO:0000313" key="1">
    <source>
        <dbReference type="EMBL" id="WGG26686.1"/>
    </source>
</evidence>
<proteinExistence type="predicted"/>
<protein>
    <submittedName>
        <fullName evidence="1">Host dGTP triphosphohydrolase inhibitor</fullName>
    </submittedName>
</protein>
<keyword evidence="2" id="KW-1185">Reference proteome</keyword>
<evidence type="ECO:0000313" key="2">
    <source>
        <dbReference type="Proteomes" id="UP000510880"/>
    </source>
</evidence>
<dbReference type="Proteomes" id="UP000510880">
    <property type="component" value="Segment"/>
</dbReference>
<accession>A0ACD4R0L8</accession>
<dbReference type="EMBL" id="MN518893">
    <property type="protein sequence ID" value="WGG26686.1"/>
    <property type="molecule type" value="Genomic_DNA"/>
</dbReference>
<gene>
    <name evidence="1" type="ORF">LS3_12</name>
</gene>
<reference evidence="1" key="1">
    <citation type="submission" date="2019-09" db="EMBL/GenBank/DDBJ databases">
        <authorList>
            <person name="Kumar P."/>
            <person name="Meghvansi M.K."/>
            <person name="Kamboj D.V."/>
        </authorList>
    </citation>
    <scope>NUCLEOTIDE SEQUENCE</scope>
</reference>
<name>A0ACD4R0L8_9CAUD</name>
<organism evidence="1 2">
    <name type="scientific">Escherichia virus LS3</name>
    <dbReference type="NCBI Taxonomy" id="2743777"/>
    <lineage>
        <taxon>Viruses</taxon>
        <taxon>Duplodnaviria</taxon>
        <taxon>Heunggongvirae</taxon>
        <taxon>Uroviricota</taxon>
        <taxon>Caudoviricetes</taxon>
        <taxon>Autographivirales</taxon>
        <taxon>Autotranscriptaviridae</taxon>
        <taxon>Studiervirinae</taxon>
        <taxon>Kayfunavirus</taxon>
        <taxon>Kayfunavirus LS3</taxon>
    </lineage>
</organism>